<organism evidence="2 3">
    <name type="scientific">Coffea arabica</name>
    <name type="common">Arabian coffee</name>
    <dbReference type="NCBI Taxonomy" id="13443"/>
    <lineage>
        <taxon>Eukaryota</taxon>
        <taxon>Viridiplantae</taxon>
        <taxon>Streptophyta</taxon>
        <taxon>Embryophyta</taxon>
        <taxon>Tracheophyta</taxon>
        <taxon>Spermatophyta</taxon>
        <taxon>Magnoliopsida</taxon>
        <taxon>eudicotyledons</taxon>
        <taxon>Gunneridae</taxon>
        <taxon>Pentapetalae</taxon>
        <taxon>asterids</taxon>
        <taxon>lamiids</taxon>
        <taxon>Gentianales</taxon>
        <taxon>Rubiaceae</taxon>
        <taxon>Ixoroideae</taxon>
        <taxon>Gardenieae complex</taxon>
        <taxon>Bertiereae - Coffeeae clade</taxon>
        <taxon>Coffeeae</taxon>
        <taxon>Coffea</taxon>
    </lineage>
</organism>
<feature type="compositionally biased region" description="Basic and acidic residues" evidence="1">
    <location>
        <begin position="36"/>
        <end position="46"/>
    </location>
</feature>
<keyword evidence="2" id="KW-1185">Reference proteome</keyword>
<evidence type="ECO:0000256" key="1">
    <source>
        <dbReference type="SAM" id="MobiDB-lite"/>
    </source>
</evidence>
<gene>
    <name evidence="3" type="primary">LOC140007632</name>
</gene>
<name>A0ABM4UH53_COFAR</name>
<dbReference type="GeneID" id="140007632"/>
<feature type="region of interest" description="Disordered" evidence="1">
    <location>
        <begin position="1"/>
        <end position="73"/>
    </location>
</feature>
<evidence type="ECO:0000313" key="2">
    <source>
        <dbReference type="Proteomes" id="UP001652660"/>
    </source>
</evidence>
<protein>
    <submittedName>
        <fullName evidence="3">Uncharacterized protein</fullName>
    </submittedName>
</protein>
<evidence type="ECO:0000313" key="3">
    <source>
        <dbReference type="RefSeq" id="XP_071906615.1"/>
    </source>
</evidence>
<sequence length="210" mass="22747">MLYPDLKIQRPLASKKQDGHTRFQPTSSPGLGTIGKQDDHSGKEVDPIIVPATTEEDVGVVDKEGPSKTPKVTTPFVEDANICTGIFTEPATCSCSDTQAVVSQHDLDGLEDTITVAPTVDPSNRQIDNLELMAGKENQQARSARQLEQNTLVIDISHCGVLKDLLAKQSSAVADIFNLDPIIQQVSEKLQHEEGLQVVTHGKPKCRVNS</sequence>
<accession>A0ABM4UH53</accession>
<reference evidence="3" key="1">
    <citation type="submission" date="2025-08" db="UniProtKB">
        <authorList>
            <consortium name="RefSeq"/>
        </authorList>
    </citation>
    <scope>IDENTIFICATION</scope>
    <source>
        <tissue evidence="3">Leaves</tissue>
    </source>
</reference>
<dbReference type="Proteomes" id="UP001652660">
    <property type="component" value="Chromosome 5c"/>
</dbReference>
<proteinExistence type="predicted"/>
<dbReference type="RefSeq" id="XP_071906615.1">
    <property type="nucleotide sequence ID" value="XM_072050514.1"/>
</dbReference>